<dbReference type="OrthoDB" id="9796880at2"/>
<dbReference type="SUPFAM" id="SSF47741">
    <property type="entry name" value="CO dehydrogenase ISP C-domain like"/>
    <property type="match status" value="1"/>
</dbReference>
<dbReference type="FunFam" id="1.10.150.120:FF:000003">
    <property type="entry name" value="Carbon monoxide dehydrogenase, small subunit"/>
    <property type="match status" value="1"/>
</dbReference>
<keyword evidence="3" id="KW-0560">Oxidoreductase</keyword>
<dbReference type="Pfam" id="PF00111">
    <property type="entry name" value="Fer2"/>
    <property type="match status" value="1"/>
</dbReference>
<dbReference type="InterPro" id="IPR006058">
    <property type="entry name" value="2Fe2S_fd_BS"/>
</dbReference>
<dbReference type="Gene3D" id="1.10.150.120">
    <property type="entry name" value="[2Fe-2S]-binding domain"/>
    <property type="match status" value="1"/>
</dbReference>
<protein>
    <submittedName>
        <fullName evidence="7">(2Fe-2S)-binding protein</fullName>
    </submittedName>
</protein>
<dbReference type="InterPro" id="IPR002888">
    <property type="entry name" value="2Fe-2S-bd"/>
</dbReference>
<dbReference type="SUPFAM" id="SSF54292">
    <property type="entry name" value="2Fe-2S ferredoxin-like"/>
    <property type="match status" value="1"/>
</dbReference>
<dbReference type="InterPro" id="IPR001041">
    <property type="entry name" value="2Fe-2S_ferredoxin-type"/>
</dbReference>
<evidence type="ECO:0000256" key="2">
    <source>
        <dbReference type="ARBA" id="ARBA00022723"/>
    </source>
</evidence>
<dbReference type="RefSeq" id="WP_119667939.1">
    <property type="nucleotide sequence ID" value="NZ_QXED01000003.1"/>
</dbReference>
<evidence type="ECO:0000256" key="1">
    <source>
        <dbReference type="ARBA" id="ARBA00022714"/>
    </source>
</evidence>
<keyword evidence="4" id="KW-0408">Iron</keyword>
<keyword evidence="1" id="KW-0001">2Fe-2S</keyword>
<dbReference type="PROSITE" id="PS00197">
    <property type="entry name" value="2FE2S_FER_1"/>
    <property type="match status" value="1"/>
</dbReference>
<proteinExistence type="predicted"/>
<gene>
    <name evidence="7" type="ORF">DYU11_12155</name>
</gene>
<dbReference type="Gene3D" id="3.10.20.30">
    <property type="match status" value="1"/>
</dbReference>
<evidence type="ECO:0000313" key="7">
    <source>
        <dbReference type="EMBL" id="RIV23723.1"/>
    </source>
</evidence>
<evidence type="ECO:0000313" key="8">
    <source>
        <dbReference type="Proteomes" id="UP000283523"/>
    </source>
</evidence>
<reference evidence="7 8" key="1">
    <citation type="submission" date="2018-08" db="EMBL/GenBank/DDBJ databases">
        <title>Fibrisoma montanum sp. nov., isolated from Danxia mountain soil.</title>
        <authorList>
            <person name="Huang Y."/>
        </authorList>
    </citation>
    <scope>NUCLEOTIDE SEQUENCE [LARGE SCALE GENOMIC DNA]</scope>
    <source>
        <strain evidence="7 8">HYT19</strain>
    </source>
</reference>
<dbReference type="GO" id="GO:0046872">
    <property type="term" value="F:metal ion binding"/>
    <property type="evidence" value="ECO:0007669"/>
    <property type="project" value="UniProtKB-KW"/>
</dbReference>
<evidence type="ECO:0000256" key="3">
    <source>
        <dbReference type="ARBA" id="ARBA00023002"/>
    </source>
</evidence>
<dbReference type="Proteomes" id="UP000283523">
    <property type="component" value="Unassembled WGS sequence"/>
</dbReference>
<sequence length="167" mass="17819">MATFNVKVNGKIRRVDVDPSTPMLWVLRDHLNLAGTKYGCGIAQCGACTIHLDGTAVRSCQLPVSAVGNMPVTTIEGLSPKGDHPVQKAWLEHDVAQCGYCQAGQIMSAASLLKTNPNPADADIEAAMSGNICRCGTYVRIREAIRSAAGTMARVEPQTPNKTTPKR</sequence>
<dbReference type="PROSITE" id="PS51085">
    <property type="entry name" value="2FE2S_FER_2"/>
    <property type="match status" value="1"/>
</dbReference>
<dbReference type="PANTHER" id="PTHR44379">
    <property type="entry name" value="OXIDOREDUCTASE WITH IRON-SULFUR SUBUNIT"/>
    <property type="match status" value="1"/>
</dbReference>
<accession>A0A418MBG3</accession>
<keyword evidence="8" id="KW-1185">Reference proteome</keyword>
<dbReference type="AlphaFoldDB" id="A0A418MBG3"/>
<comment type="caution">
    <text evidence="7">The sequence shown here is derived from an EMBL/GenBank/DDBJ whole genome shotgun (WGS) entry which is preliminary data.</text>
</comment>
<dbReference type="CDD" id="cd00207">
    <property type="entry name" value="fer2"/>
    <property type="match status" value="1"/>
</dbReference>
<evidence type="ECO:0000259" key="6">
    <source>
        <dbReference type="PROSITE" id="PS51085"/>
    </source>
</evidence>
<name>A0A418MBG3_9BACT</name>
<dbReference type="EMBL" id="QXED01000003">
    <property type="protein sequence ID" value="RIV23723.1"/>
    <property type="molecule type" value="Genomic_DNA"/>
</dbReference>
<dbReference type="GO" id="GO:0051537">
    <property type="term" value="F:2 iron, 2 sulfur cluster binding"/>
    <property type="evidence" value="ECO:0007669"/>
    <property type="project" value="UniProtKB-KW"/>
</dbReference>
<dbReference type="InterPro" id="IPR036010">
    <property type="entry name" value="2Fe-2S_ferredoxin-like_sf"/>
</dbReference>
<dbReference type="Pfam" id="PF01799">
    <property type="entry name" value="Fer2_2"/>
    <property type="match status" value="1"/>
</dbReference>
<dbReference type="InterPro" id="IPR036884">
    <property type="entry name" value="2Fe-2S-bd_dom_sf"/>
</dbReference>
<keyword evidence="5" id="KW-0411">Iron-sulfur</keyword>
<organism evidence="7 8">
    <name type="scientific">Fibrisoma montanum</name>
    <dbReference type="NCBI Taxonomy" id="2305895"/>
    <lineage>
        <taxon>Bacteria</taxon>
        <taxon>Pseudomonadati</taxon>
        <taxon>Bacteroidota</taxon>
        <taxon>Cytophagia</taxon>
        <taxon>Cytophagales</taxon>
        <taxon>Spirosomataceae</taxon>
        <taxon>Fibrisoma</taxon>
    </lineage>
</organism>
<evidence type="ECO:0000256" key="4">
    <source>
        <dbReference type="ARBA" id="ARBA00023004"/>
    </source>
</evidence>
<feature type="domain" description="2Fe-2S ferredoxin-type" evidence="6">
    <location>
        <begin position="2"/>
        <end position="78"/>
    </location>
</feature>
<dbReference type="GO" id="GO:0016491">
    <property type="term" value="F:oxidoreductase activity"/>
    <property type="evidence" value="ECO:0007669"/>
    <property type="project" value="UniProtKB-KW"/>
</dbReference>
<keyword evidence="2" id="KW-0479">Metal-binding</keyword>
<dbReference type="InterPro" id="IPR051452">
    <property type="entry name" value="Diverse_Oxidoreductases"/>
</dbReference>
<evidence type="ECO:0000256" key="5">
    <source>
        <dbReference type="ARBA" id="ARBA00023014"/>
    </source>
</evidence>
<dbReference type="InterPro" id="IPR012675">
    <property type="entry name" value="Beta-grasp_dom_sf"/>
</dbReference>
<dbReference type="PANTHER" id="PTHR44379:SF2">
    <property type="entry name" value="BLR6218 PROTEIN"/>
    <property type="match status" value="1"/>
</dbReference>